<dbReference type="NCBIfam" id="NF001534">
    <property type="entry name" value="PRK00364.2-5"/>
    <property type="match status" value="1"/>
</dbReference>
<dbReference type="InterPro" id="IPR018369">
    <property type="entry name" value="Chaprnonin_Cpn10_CS"/>
</dbReference>
<dbReference type="Proteomes" id="UP000182836">
    <property type="component" value="Unassembled WGS sequence"/>
</dbReference>
<evidence type="ECO:0000256" key="2">
    <source>
        <dbReference type="ARBA" id="ARBA00023186"/>
    </source>
</evidence>
<dbReference type="InterPro" id="IPR011032">
    <property type="entry name" value="GroES-like_sf"/>
</dbReference>
<evidence type="ECO:0000313" key="8">
    <source>
        <dbReference type="Proteomes" id="UP000182836"/>
    </source>
</evidence>
<keyword evidence="7" id="KW-1185">Reference proteome</keyword>
<evidence type="ECO:0000313" key="7">
    <source>
        <dbReference type="Proteomes" id="UP000037269"/>
    </source>
</evidence>
<dbReference type="PRINTS" id="PR00297">
    <property type="entry name" value="CHAPERONIN10"/>
</dbReference>
<dbReference type="FunFam" id="2.30.33.40:FF:000001">
    <property type="entry name" value="10 kDa chaperonin"/>
    <property type="match status" value="1"/>
</dbReference>
<dbReference type="PANTHER" id="PTHR10772">
    <property type="entry name" value="10 KDA HEAT SHOCK PROTEIN"/>
    <property type="match status" value="1"/>
</dbReference>
<dbReference type="NCBIfam" id="NF001533">
    <property type="entry name" value="PRK00364.2-4"/>
    <property type="match status" value="1"/>
</dbReference>
<dbReference type="PATRIC" id="fig|47500.8.peg.3826"/>
<dbReference type="GO" id="GO:0044183">
    <property type="term" value="F:protein folding chaperone"/>
    <property type="evidence" value="ECO:0007669"/>
    <property type="project" value="InterPro"/>
</dbReference>
<comment type="subunit">
    <text evidence="3">Heptamer of 7 subunits arranged in a ring. Interacts with the chaperonin GroEL.</text>
</comment>
<dbReference type="SMART" id="SM00883">
    <property type="entry name" value="Cpn10"/>
    <property type="match status" value="1"/>
</dbReference>
<comment type="subcellular location">
    <subcellularLocation>
        <location evidence="3">Cytoplasm</location>
    </subcellularLocation>
</comment>
<dbReference type="PROSITE" id="PS00681">
    <property type="entry name" value="CHAPERONINS_CPN10"/>
    <property type="match status" value="1"/>
</dbReference>
<dbReference type="EMBL" id="FNED01000022">
    <property type="protein sequence ID" value="SDJ62182.1"/>
    <property type="molecule type" value="Genomic_DNA"/>
</dbReference>
<evidence type="ECO:0000256" key="1">
    <source>
        <dbReference type="ARBA" id="ARBA00006975"/>
    </source>
</evidence>
<dbReference type="HAMAP" id="MF_00580">
    <property type="entry name" value="CH10"/>
    <property type="match status" value="1"/>
</dbReference>
<dbReference type="Proteomes" id="UP000037269">
    <property type="component" value="Unassembled WGS sequence"/>
</dbReference>
<gene>
    <name evidence="3" type="primary">groES</name>
    <name evidence="3" type="synonym">groS</name>
    <name evidence="5" type="ORF">AF333_17455</name>
    <name evidence="6" type="ORF">SAMN04487909_12277</name>
</gene>
<dbReference type="GO" id="GO:0005737">
    <property type="term" value="C:cytoplasm"/>
    <property type="evidence" value="ECO:0007669"/>
    <property type="project" value="UniProtKB-SubCell"/>
</dbReference>
<keyword evidence="3" id="KW-0963">Cytoplasm</keyword>
<evidence type="ECO:0000256" key="4">
    <source>
        <dbReference type="RuleBase" id="RU000535"/>
    </source>
</evidence>
<dbReference type="Pfam" id="PF00166">
    <property type="entry name" value="Cpn10"/>
    <property type="match status" value="1"/>
</dbReference>
<proteinExistence type="inferred from homology"/>
<evidence type="ECO:0000313" key="6">
    <source>
        <dbReference type="EMBL" id="SDJ62182.1"/>
    </source>
</evidence>
<evidence type="ECO:0000313" key="5">
    <source>
        <dbReference type="EMBL" id="KON96997.1"/>
    </source>
</evidence>
<dbReference type="InterPro" id="IPR037124">
    <property type="entry name" value="Chaperonin_GroES_sf"/>
</dbReference>
<reference evidence="6 8" key="2">
    <citation type="submission" date="2016-10" db="EMBL/GenBank/DDBJ databases">
        <authorList>
            <person name="de Groot N.N."/>
        </authorList>
    </citation>
    <scope>NUCLEOTIDE SEQUENCE [LARGE SCALE GENOMIC DNA]</scope>
    <source>
        <strain evidence="6 8">DSM 2895</strain>
    </source>
</reference>
<comment type="similarity">
    <text evidence="1 3 4">Belongs to the GroES chaperonin family.</text>
</comment>
<dbReference type="GeneID" id="42306954"/>
<comment type="function">
    <text evidence="3 4">Together with the chaperonin GroEL, plays an essential role in assisting protein folding. The GroEL-GroES system forms a nano-cage that allows encapsulation of the non-native substrate proteins and provides a physical environment optimized to promote and accelerate protein folding. GroES binds to the apical surface of the GroEL ring, thereby capping the opening of the GroEL channel.</text>
</comment>
<organism evidence="5 7">
    <name type="scientific">Aneurinibacillus migulanus</name>
    <name type="common">Bacillus migulanus</name>
    <dbReference type="NCBI Taxonomy" id="47500"/>
    <lineage>
        <taxon>Bacteria</taxon>
        <taxon>Bacillati</taxon>
        <taxon>Bacillota</taxon>
        <taxon>Bacilli</taxon>
        <taxon>Bacillales</taxon>
        <taxon>Paenibacillaceae</taxon>
        <taxon>Aneurinibacillus group</taxon>
        <taxon>Aneurinibacillus</taxon>
    </lineage>
</organism>
<dbReference type="GO" id="GO:0005524">
    <property type="term" value="F:ATP binding"/>
    <property type="evidence" value="ECO:0007669"/>
    <property type="project" value="InterPro"/>
</dbReference>
<dbReference type="EMBL" id="LGUG01000004">
    <property type="protein sequence ID" value="KON96997.1"/>
    <property type="molecule type" value="Genomic_DNA"/>
</dbReference>
<dbReference type="OrthoDB" id="9806791at2"/>
<evidence type="ECO:0000256" key="3">
    <source>
        <dbReference type="HAMAP-Rule" id="MF_00580"/>
    </source>
</evidence>
<dbReference type="CDD" id="cd00320">
    <property type="entry name" value="cpn10"/>
    <property type="match status" value="1"/>
</dbReference>
<dbReference type="PANTHER" id="PTHR10772:SF58">
    <property type="entry name" value="CO-CHAPERONIN GROES"/>
    <property type="match status" value="1"/>
</dbReference>
<protein>
    <recommendedName>
        <fullName evidence="3">Co-chaperonin GroES</fullName>
    </recommendedName>
    <alternativeName>
        <fullName evidence="3">10 kDa chaperonin</fullName>
    </alternativeName>
    <alternativeName>
        <fullName evidence="3">Chaperonin-10</fullName>
        <shortName evidence="3">Cpn10</shortName>
    </alternativeName>
</protein>
<keyword evidence="2 3" id="KW-0143">Chaperone</keyword>
<sequence length="104" mass="11460">MLKPLGDRVVIEPQKQEEVTASGIVLPEKAKEKPIQGKIIAIGRGRLNNGTVVPLDVHVGDVVLYNKYAGTEIKVEQQEYLIMRESDILAILEPSVKKELVTNG</sequence>
<dbReference type="NCBIfam" id="NF001531">
    <property type="entry name" value="PRK00364.2-2"/>
    <property type="match status" value="1"/>
</dbReference>
<dbReference type="GO" id="GO:0051087">
    <property type="term" value="F:protein-folding chaperone binding"/>
    <property type="evidence" value="ECO:0007669"/>
    <property type="project" value="TreeGrafter"/>
</dbReference>
<dbReference type="SUPFAM" id="SSF50129">
    <property type="entry name" value="GroES-like"/>
    <property type="match status" value="1"/>
</dbReference>
<dbReference type="Gene3D" id="2.30.33.40">
    <property type="entry name" value="GroES chaperonin"/>
    <property type="match status" value="1"/>
</dbReference>
<dbReference type="RefSeq" id="WP_043064583.1">
    <property type="nucleotide sequence ID" value="NZ_BJOA01000220.1"/>
</dbReference>
<dbReference type="InterPro" id="IPR020818">
    <property type="entry name" value="Chaperonin_GroES"/>
</dbReference>
<dbReference type="AlphaFoldDB" id="A0A0D1VFA1"/>
<dbReference type="STRING" id="47500.AF333_17455"/>
<dbReference type="GO" id="GO:0046872">
    <property type="term" value="F:metal ion binding"/>
    <property type="evidence" value="ECO:0007669"/>
    <property type="project" value="TreeGrafter"/>
</dbReference>
<reference evidence="5 7" key="1">
    <citation type="submission" date="2015-07" db="EMBL/GenBank/DDBJ databases">
        <title>Fjat-14205 dsm 2895.</title>
        <authorList>
            <person name="Liu B."/>
            <person name="Wang J."/>
            <person name="Zhu Y."/>
            <person name="Liu G."/>
            <person name="Chen Q."/>
            <person name="Chen Z."/>
            <person name="Lan J."/>
            <person name="Che J."/>
            <person name="Ge C."/>
            <person name="Shi H."/>
            <person name="Pan Z."/>
            <person name="Liu X."/>
        </authorList>
    </citation>
    <scope>NUCLEOTIDE SEQUENCE [LARGE SCALE GENOMIC DNA]</scope>
    <source>
        <strain evidence="5 7">DSM 2895</strain>
    </source>
</reference>
<accession>A0A0D1VFA1</accession>
<dbReference type="GO" id="GO:0051082">
    <property type="term" value="F:unfolded protein binding"/>
    <property type="evidence" value="ECO:0007669"/>
    <property type="project" value="TreeGrafter"/>
</dbReference>
<name>A0A0D1VFA1_ANEMI</name>